<dbReference type="Pfam" id="PF02577">
    <property type="entry name" value="BFN_dom"/>
    <property type="match status" value="1"/>
</dbReference>
<evidence type="ECO:0000259" key="1">
    <source>
        <dbReference type="PROSITE" id="PS51658"/>
    </source>
</evidence>
<dbReference type="SUPFAM" id="SSF103256">
    <property type="entry name" value="Hypothetical protein TM0160"/>
    <property type="match status" value="1"/>
</dbReference>
<dbReference type="PROSITE" id="PS51658">
    <property type="entry name" value="BFN"/>
    <property type="match status" value="1"/>
</dbReference>
<evidence type="ECO:0000313" key="2">
    <source>
        <dbReference type="EMBL" id="MBD8031269.1"/>
    </source>
</evidence>
<dbReference type="Gene3D" id="3.10.690.10">
    <property type="entry name" value="Bifunctional nuclease domain"/>
    <property type="match status" value="1"/>
</dbReference>
<evidence type="ECO:0000313" key="3">
    <source>
        <dbReference type="Proteomes" id="UP000650224"/>
    </source>
</evidence>
<dbReference type="InterPro" id="IPR036104">
    <property type="entry name" value="BFN_sf"/>
</dbReference>
<feature type="domain" description="BFN" evidence="1">
    <location>
        <begin position="5"/>
        <end position="133"/>
    </location>
</feature>
<dbReference type="AlphaFoldDB" id="A0A8I0HQK0"/>
<sequence length="202" mass="22610">METNFVELQFHGIHTMEPDGFTCAVFRWEDGNKVLPIWMDQDDALRIQAYHSGYRPRRPGVHELLADAFTRNGPWVSNLRIVSHFEGVFMASVITSEGEELDARPSDILMLSELLELPIAADEEILQQCAVFVNQEDMEAYFGIMIETTVDDEVFPGESASGDAQADADFQKLMQSLGVTEDDLFIDTDPGQDVDEDGEGKS</sequence>
<keyword evidence="3" id="KW-1185">Reference proteome</keyword>
<dbReference type="GO" id="GO:0004518">
    <property type="term" value="F:nuclease activity"/>
    <property type="evidence" value="ECO:0007669"/>
    <property type="project" value="InterPro"/>
</dbReference>
<dbReference type="EMBL" id="JACSPR010000013">
    <property type="protein sequence ID" value="MBD8031269.1"/>
    <property type="molecule type" value="Genomic_DNA"/>
</dbReference>
<gene>
    <name evidence="2" type="ORF">H9627_13255</name>
</gene>
<accession>A0A8I0HQK0</accession>
<organism evidence="2 3">
    <name type="scientific">Corynebacterium gallinarum</name>
    <dbReference type="NCBI Taxonomy" id="2762214"/>
    <lineage>
        <taxon>Bacteria</taxon>
        <taxon>Bacillati</taxon>
        <taxon>Actinomycetota</taxon>
        <taxon>Actinomycetes</taxon>
        <taxon>Mycobacteriales</taxon>
        <taxon>Corynebacteriaceae</taxon>
        <taxon>Corynebacterium</taxon>
    </lineage>
</organism>
<dbReference type="Proteomes" id="UP000650224">
    <property type="component" value="Unassembled WGS sequence"/>
</dbReference>
<dbReference type="InterPro" id="IPR003729">
    <property type="entry name" value="Bi_nuclease_dom"/>
</dbReference>
<dbReference type="RefSeq" id="WP_191734503.1">
    <property type="nucleotide sequence ID" value="NZ_JACSPR010000013.1"/>
</dbReference>
<proteinExistence type="predicted"/>
<name>A0A8I0HQK0_9CORY</name>
<protein>
    <submittedName>
        <fullName evidence="2">Bifunctional nuclease family protein</fullName>
    </submittedName>
</protein>
<comment type="caution">
    <text evidence="2">The sequence shown here is derived from an EMBL/GenBank/DDBJ whole genome shotgun (WGS) entry which is preliminary data.</text>
</comment>
<reference evidence="2 3" key="1">
    <citation type="submission" date="2020-08" db="EMBL/GenBank/DDBJ databases">
        <title>A Genomic Blueprint of the Chicken Gut Microbiome.</title>
        <authorList>
            <person name="Gilroy R."/>
            <person name="Ravi A."/>
            <person name="Getino M."/>
            <person name="Pursley I."/>
            <person name="Horton D.L."/>
            <person name="Alikhan N.-F."/>
            <person name="Baker D."/>
            <person name="Gharbi K."/>
            <person name="Hall N."/>
            <person name="Watson M."/>
            <person name="Adriaenssens E.M."/>
            <person name="Foster-Nyarko E."/>
            <person name="Jarju S."/>
            <person name="Secka A."/>
            <person name="Antonio M."/>
            <person name="Oren A."/>
            <person name="Chaudhuri R."/>
            <person name="La Ragione R.M."/>
            <person name="Hildebrand F."/>
            <person name="Pallen M.J."/>
        </authorList>
    </citation>
    <scope>NUCLEOTIDE SEQUENCE [LARGE SCALE GENOMIC DNA]</scope>
    <source>
        <strain evidence="2 3">Sa1YVA5</strain>
    </source>
</reference>